<feature type="chain" id="PRO_5015173148" description="Transmembrane protein" evidence="1">
    <location>
        <begin position="25"/>
        <end position="102"/>
    </location>
</feature>
<dbReference type="PANTHER" id="PTHR36619:SF2">
    <property type="entry name" value="OS04G0208900 PROTEIN"/>
    <property type="match status" value="1"/>
</dbReference>
<proteinExistence type="predicted"/>
<dbReference type="AlphaFoldDB" id="A0A2P5B1D6"/>
<keyword evidence="1" id="KW-0732">Signal</keyword>
<dbReference type="OrthoDB" id="1052227at2759"/>
<evidence type="ECO:0000256" key="1">
    <source>
        <dbReference type="SAM" id="SignalP"/>
    </source>
</evidence>
<dbReference type="Proteomes" id="UP000237000">
    <property type="component" value="Unassembled WGS sequence"/>
</dbReference>
<dbReference type="InParanoid" id="A0A2P5B1D6"/>
<evidence type="ECO:0008006" key="4">
    <source>
        <dbReference type="Google" id="ProtNLM"/>
    </source>
</evidence>
<keyword evidence="3" id="KW-1185">Reference proteome</keyword>
<evidence type="ECO:0000313" key="2">
    <source>
        <dbReference type="EMBL" id="PON42566.1"/>
    </source>
</evidence>
<reference evidence="3" key="1">
    <citation type="submission" date="2016-06" db="EMBL/GenBank/DDBJ databases">
        <title>Parallel loss of symbiosis genes in relatives of nitrogen-fixing non-legume Parasponia.</title>
        <authorList>
            <person name="Van Velzen R."/>
            <person name="Holmer R."/>
            <person name="Bu F."/>
            <person name="Rutten L."/>
            <person name="Van Zeijl A."/>
            <person name="Liu W."/>
            <person name="Santuari L."/>
            <person name="Cao Q."/>
            <person name="Sharma T."/>
            <person name="Shen D."/>
            <person name="Roswanjaya Y."/>
            <person name="Wardhani T."/>
            <person name="Kalhor M.S."/>
            <person name="Jansen J."/>
            <person name="Van den Hoogen J."/>
            <person name="Gungor B."/>
            <person name="Hartog M."/>
            <person name="Hontelez J."/>
            <person name="Verver J."/>
            <person name="Yang W.-C."/>
            <person name="Schijlen E."/>
            <person name="Repin R."/>
            <person name="Schilthuizen M."/>
            <person name="Schranz E."/>
            <person name="Heidstra R."/>
            <person name="Miyata K."/>
            <person name="Fedorova E."/>
            <person name="Kohlen W."/>
            <person name="Bisseling T."/>
            <person name="Smit S."/>
            <person name="Geurts R."/>
        </authorList>
    </citation>
    <scope>NUCLEOTIDE SEQUENCE [LARGE SCALE GENOMIC DNA]</scope>
    <source>
        <strain evidence="3">cv. RG33-2</strain>
    </source>
</reference>
<organism evidence="2 3">
    <name type="scientific">Trema orientale</name>
    <name type="common">Charcoal tree</name>
    <name type="synonym">Celtis orientalis</name>
    <dbReference type="NCBI Taxonomy" id="63057"/>
    <lineage>
        <taxon>Eukaryota</taxon>
        <taxon>Viridiplantae</taxon>
        <taxon>Streptophyta</taxon>
        <taxon>Embryophyta</taxon>
        <taxon>Tracheophyta</taxon>
        <taxon>Spermatophyta</taxon>
        <taxon>Magnoliopsida</taxon>
        <taxon>eudicotyledons</taxon>
        <taxon>Gunneridae</taxon>
        <taxon>Pentapetalae</taxon>
        <taxon>rosids</taxon>
        <taxon>fabids</taxon>
        <taxon>Rosales</taxon>
        <taxon>Cannabaceae</taxon>
        <taxon>Trema</taxon>
    </lineage>
</organism>
<comment type="caution">
    <text evidence="2">The sequence shown here is derived from an EMBL/GenBank/DDBJ whole genome shotgun (WGS) entry which is preliminary data.</text>
</comment>
<dbReference type="EMBL" id="JXTC01000634">
    <property type="protein sequence ID" value="PON42566.1"/>
    <property type="molecule type" value="Genomic_DNA"/>
</dbReference>
<dbReference type="PANTHER" id="PTHR36619">
    <property type="entry name" value="OS04G0208900 PROTEIN"/>
    <property type="match status" value="1"/>
</dbReference>
<name>A0A2P5B1D6_TREOI</name>
<protein>
    <recommendedName>
        <fullName evidence="4">Transmembrane protein</fullName>
    </recommendedName>
</protein>
<evidence type="ECO:0000313" key="3">
    <source>
        <dbReference type="Proteomes" id="UP000237000"/>
    </source>
</evidence>
<accession>A0A2P5B1D6</accession>
<gene>
    <name evidence="2" type="ORF">TorRG33x02_335550</name>
</gene>
<feature type="signal peptide" evidence="1">
    <location>
        <begin position="1"/>
        <end position="24"/>
    </location>
</feature>
<sequence length="102" mass="11174">MSTKSLSLFLLLLIVLLLSPHVFAIRPLTESSTTTPADYTLLRPKEGNYGKHGVFGSRPEVESCLPKGFRRTSAPSRYVNYQTLGSTLCNTSPTSSKSLNQP</sequence>